<organism evidence="2 3">
    <name type="scientific">Lucilia cuprina</name>
    <name type="common">Green bottle fly</name>
    <name type="synonym">Australian sheep blowfly</name>
    <dbReference type="NCBI Taxonomy" id="7375"/>
    <lineage>
        <taxon>Eukaryota</taxon>
        <taxon>Metazoa</taxon>
        <taxon>Ecdysozoa</taxon>
        <taxon>Arthropoda</taxon>
        <taxon>Hexapoda</taxon>
        <taxon>Insecta</taxon>
        <taxon>Pterygota</taxon>
        <taxon>Neoptera</taxon>
        <taxon>Endopterygota</taxon>
        <taxon>Diptera</taxon>
        <taxon>Brachycera</taxon>
        <taxon>Muscomorpha</taxon>
        <taxon>Oestroidea</taxon>
        <taxon>Calliphoridae</taxon>
        <taxon>Luciliinae</taxon>
        <taxon>Lucilia</taxon>
    </lineage>
</organism>
<dbReference type="Proteomes" id="UP000037069">
    <property type="component" value="Unassembled WGS sequence"/>
</dbReference>
<feature type="region of interest" description="Disordered" evidence="1">
    <location>
        <begin position="16"/>
        <end position="97"/>
    </location>
</feature>
<comment type="caution">
    <text evidence="2">The sequence shown here is derived from an EMBL/GenBank/DDBJ whole genome shotgun (WGS) entry which is preliminary data.</text>
</comment>
<dbReference type="AlphaFoldDB" id="A0A0L0C0N5"/>
<keyword evidence="3" id="KW-1185">Reference proteome</keyword>
<protein>
    <submittedName>
        <fullName evidence="2">Uncharacterized protein</fullName>
    </submittedName>
</protein>
<feature type="compositionally biased region" description="Basic and acidic residues" evidence="1">
    <location>
        <begin position="17"/>
        <end position="43"/>
    </location>
</feature>
<evidence type="ECO:0000256" key="1">
    <source>
        <dbReference type="SAM" id="MobiDB-lite"/>
    </source>
</evidence>
<evidence type="ECO:0000313" key="3">
    <source>
        <dbReference type="Proteomes" id="UP000037069"/>
    </source>
</evidence>
<sequence>MQLYRIFLKYCANASQVKDKKDEGNEEKPNSHREVYGKEEATLKRRSLVPKNDGEVADGIVAVEHNDEDEDNEDDDDDVEDDDDDVSMGGTTNAPDGAVDVVSADCCKEQEACNDDVDVVDCVVIEEFDVETLKSLLLFWYAGIVSGVLGT</sequence>
<name>A0A0L0C0N5_LUCCU</name>
<reference evidence="2 3" key="1">
    <citation type="journal article" date="2015" name="Nat. Commun.">
        <title>Lucilia cuprina genome unlocks parasitic fly biology to underpin future interventions.</title>
        <authorList>
            <person name="Anstead C.A."/>
            <person name="Korhonen P.K."/>
            <person name="Young N.D."/>
            <person name="Hall R.S."/>
            <person name="Jex A.R."/>
            <person name="Murali S.C."/>
            <person name="Hughes D.S."/>
            <person name="Lee S.F."/>
            <person name="Perry T."/>
            <person name="Stroehlein A.J."/>
            <person name="Ansell B.R."/>
            <person name="Breugelmans B."/>
            <person name="Hofmann A."/>
            <person name="Qu J."/>
            <person name="Dugan S."/>
            <person name="Lee S.L."/>
            <person name="Chao H."/>
            <person name="Dinh H."/>
            <person name="Han Y."/>
            <person name="Doddapaneni H.V."/>
            <person name="Worley K.C."/>
            <person name="Muzny D.M."/>
            <person name="Ioannidis P."/>
            <person name="Waterhouse R.M."/>
            <person name="Zdobnov E.M."/>
            <person name="James P.J."/>
            <person name="Bagnall N.H."/>
            <person name="Kotze A.C."/>
            <person name="Gibbs R.A."/>
            <person name="Richards S."/>
            <person name="Batterham P."/>
            <person name="Gasser R.B."/>
        </authorList>
    </citation>
    <scope>NUCLEOTIDE SEQUENCE [LARGE SCALE GENOMIC DNA]</scope>
    <source>
        <strain evidence="2 3">LS</strain>
        <tissue evidence="2">Full body</tissue>
    </source>
</reference>
<proteinExistence type="predicted"/>
<evidence type="ECO:0000313" key="2">
    <source>
        <dbReference type="EMBL" id="KNC25009.1"/>
    </source>
</evidence>
<accession>A0A0L0C0N5</accession>
<dbReference type="EMBL" id="JRES01001160">
    <property type="protein sequence ID" value="KNC25009.1"/>
    <property type="molecule type" value="Genomic_DNA"/>
</dbReference>
<feature type="compositionally biased region" description="Acidic residues" evidence="1">
    <location>
        <begin position="66"/>
        <end position="86"/>
    </location>
</feature>
<gene>
    <name evidence="2" type="ORF">FF38_11930</name>
</gene>